<dbReference type="EMBL" id="FOOT01000004">
    <property type="protein sequence ID" value="SFG91120.1"/>
    <property type="molecule type" value="Genomic_DNA"/>
</dbReference>
<dbReference type="STRING" id="1436961.SAMN05421739_104288"/>
<dbReference type="InterPro" id="IPR005996">
    <property type="entry name" value="Ribosomal_uL30_bac-type"/>
</dbReference>
<sequence>MAKVTITQVKSIIDRPNNQKLTIKALGLGKINKSVSVEYTPQIAGMVRKVHNLVEVKEQ</sequence>
<keyword evidence="8" id="KW-1185">Reference proteome</keyword>
<protein>
    <recommendedName>
        <fullName evidence="5">Large ribosomal subunit protein uL30</fullName>
    </recommendedName>
</protein>
<comment type="subunit">
    <text evidence="2 5">Part of the 50S ribosomal subunit.</text>
</comment>
<dbReference type="OrthoDB" id="9812790at2"/>
<dbReference type="Pfam" id="PF00327">
    <property type="entry name" value="Ribosomal_L30"/>
    <property type="match status" value="1"/>
</dbReference>
<evidence type="ECO:0000256" key="1">
    <source>
        <dbReference type="ARBA" id="ARBA00007594"/>
    </source>
</evidence>
<keyword evidence="3 5" id="KW-0689">Ribosomal protein</keyword>
<dbReference type="PIRSF" id="PIRSF002211">
    <property type="entry name" value="Ribosomal_L30_bac-type"/>
    <property type="match status" value="1"/>
</dbReference>
<dbReference type="Proteomes" id="UP000198724">
    <property type="component" value="Unassembled WGS sequence"/>
</dbReference>
<evidence type="ECO:0000256" key="2">
    <source>
        <dbReference type="ARBA" id="ARBA00011838"/>
    </source>
</evidence>
<reference evidence="8" key="1">
    <citation type="submission" date="2016-10" db="EMBL/GenBank/DDBJ databases">
        <authorList>
            <person name="Varghese N."/>
            <person name="Submissions S."/>
        </authorList>
    </citation>
    <scope>NUCLEOTIDE SEQUENCE [LARGE SCALE GENOMIC DNA]</scope>
    <source>
        <strain evidence="8">LP51</strain>
    </source>
</reference>
<evidence type="ECO:0000313" key="8">
    <source>
        <dbReference type="Proteomes" id="UP000198724"/>
    </source>
</evidence>
<proteinExistence type="inferred from homology"/>
<evidence type="ECO:0000256" key="5">
    <source>
        <dbReference type="HAMAP-Rule" id="MF_01371"/>
    </source>
</evidence>
<evidence type="ECO:0000259" key="6">
    <source>
        <dbReference type="Pfam" id="PF00327"/>
    </source>
</evidence>
<name>A0A1I2VPQ5_9BACT</name>
<evidence type="ECO:0000313" key="7">
    <source>
        <dbReference type="EMBL" id="SFG91120.1"/>
    </source>
</evidence>
<dbReference type="GO" id="GO:0003735">
    <property type="term" value="F:structural constituent of ribosome"/>
    <property type="evidence" value="ECO:0007669"/>
    <property type="project" value="InterPro"/>
</dbReference>
<feature type="domain" description="Large ribosomal subunit protein uL30-like ferredoxin-like fold" evidence="6">
    <location>
        <begin position="5"/>
        <end position="54"/>
    </location>
</feature>
<accession>A0A1I2VPQ5</accession>
<dbReference type="SUPFAM" id="SSF55129">
    <property type="entry name" value="Ribosomal protein L30p/L7e"/>
    <property type="match status" value="1"/>
</dbReference>
<dbReference type="PANTHER" id="PTHR15892">
    <property type="entry name" value="MITOCHONDRIAL RIBOSOMAL PROTEIN L30"/>
    <property type="match status" value="1"/>
</dbReference>
<dbReference type="PANTHER" id="PTHR15892:SF2">
    <property type="entry name" value="LARGE RIBOSOMAL SUBUNIT PROTEIN UL30M"/>
    <property type="match status" value="1"/>
</dbReference>
<gene>
    <name evidence="5" type="primary">rpmD</name>
    <name evidence="7" type="ORF">SAMN05421739_104288</name>
</gene>
<dbReference type="GO" id="GO:0022625">
    <property type="term" value="C:cytosolic large ribosomal subunit"/>
    <property type="evidence" value="ECO:0007669"/>
    <property type="project" value="TreeGrafter"/>
</dbReference>
<evidence type="ECO:0000256" key="3">
    <source>
        <dbReference type="ARBA" id="ARBA00022980"/>
    </source>
</evidence>
<dbReference type="CDD" id="cd01658">
    <property type="entry name" value="Ribosomal_L30"/>
    <property type="match status" value="1"/>
</dbReference>
<dbReference type="GO" id="GO:0006412">
    <property type="term" value="P:translation"/>
    <property type="evidence" value="ECO:0007669"/>
    <property type="project" value="UniProtKB-UniRule"/>
</dbReference>
<comment type="similarity">
    <text evidence="1 5">Belongs to the universal ribosomal protein uL30 family.</text>
</comment>
<dbReference type="AlphaFoldDB" id="A0A1I2VPQ5"/>
<dbReference type="InterPro" id="IPR036919">
    <property type="entry name" value="Ribo_uL30_ferredoxin-like_sf"/>
</dbReference>
<dbReference type="InterPro" id="IPR016082">
    <property type="entry name" value="Ribosomal_uL30_ferredoxin-like"/>
</dbReference>
<dbReference type="NCBIfam" id="TIGR01308">
    <property type="entry name" value="rpmD_bact"/>
    <property type="match status" value="1"/>
</dbReference>
<dbReference type="HAMAP" id="MF_01371_B">
    <property type="entry name" value="Ribosomal_uL30_B"/>
    <property type="match status" value="1"/>
</dbReference>
<dbReference type="RefSeq" id="WP_092102301.1">
    <property type="nucleotide sequence ID" value="NZ_FOOT01000004.1"/>
</dbReference>
<organism evidence="7 8">
    <name type="scientific">Pontibacter chinhatensis</name>
    <dbReference type="NCBI Taxonomy" id="1436961"/>
    <lineage>
        <taxon>Bacteria</taxon>
        <taxon>Pseudomonadati</taxon>
        <taxon>Bacteroidota</taxon>
        <taxon>Cytophagia</taxon>
        <taxon>Cytophagales</taxon>
        <taxon>Hymenobacteraceae</taxon>
        <taxon>Pontibacter</taxon>
    </lineage>
</organism>
<keyword evidence="4 5" id="KW-0687">Ribonucleoprotein</keyword>
<evidence type="ECO:0000256" key="4">
    <source>
        <dbReference type="ARBA" id="ARBA00023274"/>
    </source>
</evidence>
<dbReference type="Gene3D" id="3.30.1390.20">
    <property type="entry name" value="Ribosomal protein L30, ferredoxin-like fold domain"/>
    <property type="match status" value="1"/>
</dbReference>